<dbReference type="Proteomes" id="UP001143910">
    <property type="component" value="Unassembled WGS sequence"/>
</dbReference>
<keyword evidence="2" id="KW-1185">Reference proteome</keyword>
<evidence type="ECO:0000313" key="1">
    <source>
        <dbReference type="EMBL" id="KAJ2974714.1"/>
    </source>
</evidence>
<accession>A0ACC1N6L4</accession>
<organism evidence="1 2">
    <name type="scientific">Zarea fungicola</name>
    <dbReference type="NCBI Taxonomy" id="93591"/>
    <lineage>
        <taxon>Eukaryota</taxon>
        <taxon>Fungi</taxon>
        <taxon>Dikarya</taxon>
        <taxon>Ascomycota</taxon>
        <taxon>Pezizomycotina</taxon>
        <taxon>Sordariomycetes</taxon>
        <taxon>Hypocreomycetidae</taxon>
        <taxon>Hypocreales</taxon>
        <taxon>Cordycipitaceae</taxon>
        <taxon>Zarea</taxon>
    </lineage>
</organism>
<proteinExistence type="predicted"/>
<comment type="caution">
    <text evidence="1">The sequence shown here is derived from an EMBL/GenBank/DDBJ whole genome shotgun (WGS) entry which is preliminary data.</text>
</comment>
<dbReference type="EMBL" id="JANJQO010000795">
    <property type="protein sequence ID" value="KAJ2974714.1"/>
    <property type="molecule type" value="Genomic_DNA"/>
</dbReference>
<gene>
    <name evidence="1" type="ORF">NQ176_g5913</name>
</gene>
<sequence length="436" mass="48705">MQQAGALTPPKSPRPKTSRQTRQPRRTAQGSVCGIMQRNRGDSLFVRPLCWTDQHSQLLGVQFNELPPCDTPVPINVPGSPPSKGHMQPSKTITTLSATLTDILSQRIAHPVVVSSAVRTIMSTLWPNSFRRSLLAPELHLYFGDKVYREVVRSQILWNHPGSSCLSTQESFTSSQSTRLADSQLASQSTSSNPSLTGMPMVCYMGKAQLASIRRNMYRIHPGPDGLINEPVLSLQQKRSKNIQPKNPDEDAYIAGVLLAMAQKHFYARPHFFSTFRKTAFSPGRDAKPFRDVKVRLMTHDCETAEFIIYTATVTATFLERFRRPHRVPRSAETEDDLGMTINYARVPIWPILGLRERLGKALGEDVVGDFDPTVMETWEEDDVETPVSNGKRKRAALDEVFNGSFEDTDEDPSSPVHAKKQRLEQGPPLEIAAEG</sequence>
<name>A0ACC1N6L4_9HYPO</name>
<reference evidence="1" key="1">
    <citation type="submission" date="2022-08" db="EMBL/GenBank/DDBJ databases">
        <title>Genome Sequence of Lecanicillium fungicola.</title>
        <authorList>
            <person name="Buettner E."/>
        </authorList>
    </citation>
    <scope>NUCLEOTIDE SEQUENCE</scope>
    <source>
        <strain evidence="1">Babe33</strain>
    </source>
</reference>
<protein>
    <submittedName>
        <fullName evidence="1">Uncharacterized protein</fullName>
    </submittedName>
</protein>
<evidence type="ECO:0000313" key="2">
    <source>
        <dbReference type="Proteomes" id="UP001143910"/>
    </source>
</evidence>